<keyword evidence="7 16" id="KW-0963">Cytoplasm</keyword>
<accession>A0ABV1EPC3</accession>
<keyword evidence="10 16" id="KW-0479">Metal-binding</keyword>
<dbReference type="PANTHER" id="PTHR43340:SF1">
    <property type="entry name" value="HYPOXANTHINE PHOSPHORIBOSYLTRANSFERASE"/>
    <property type="match status" value="1"/>
</dbReference>
<comment type="subcellular location">
    <subcellularLocation>
        <location evidence="3 16">Cytoplasm</location>
    </subcellularLocation>
</comment>
<proteinExistence type="inferred from homology"/>
<keyword evidence="8 16" id="KW-0328">Glycosyltransferase</keyword>
<dbReference type="InterPro" id="IPR000836">
    <property type="entry name" value="PRTase_dom"/>
</dbReference>
<dbReference type="InterPro" id="IPR005904">
    <property type="entry name" value="Hxn_phspho_trans"/>
</dbReference>
<feature type="domain" description="Phosphoribosyltransferase" evidence="17">
    <location>
        <begin position="18"/>
        <end position="163"/>
    </location>
</feature>
<keyword evidence="12 16" id="KW-0547">Nucleotide-binding</keyword>
<dbReference type="InterPro" id="IPR029057">
    <property type="entry name" value="PRTase-like"/>
</dbReference>
<evidence type="ECO:0000256" key="1">
    <source>
        <dbReference type="ARBA" id="ARBA00001946"/>
    </source>
</evidence>
<evidence type="ECO:0000256" key="10">
    <source>
        <dbReference type="ARBA" id="ARBA00022723"/>
    </source>
</evidence>
<evidence type="ECO:0000256" key="16">
    <source>
        <dbReference type="RuleBase" id="RU364099"/>
    </source>
</evidence>
<gene>
    <name evidence="18" type="primary">hpt</name>
    <name evidence="18" type="ORF">WMO45_07935</name>
</gene>
<evidence type="ECO:0000256" key="5">
    <source>
        <dbReference type="ARBA" id="ARBA00004676"/>
    </source>
</evidence>
<evidence type="ECO:0000256" key="12">
    <source>
        <dbReference type="ARBA" id="ARBA00022741"/>
    </source>
</evidence>
<dbReference type="EC" id="2.4.2.8" evidence="16"/>
<evidence type="ECO:0000256" key="3">
    <source>
        <dbReference type="ARBA" id="ARBA00004496"/>
    </source>
</evidence>
<dbReference type="InterPro" id="IPR050408">
    <property type="entry name" value="HGPRT"/>
</dbReference>
<organism evidence="18 19">
    <name type="scientific">Flavonifractor hominis</name>
    <dbReference type="NCBI Taxonomy" id="3133178"/>
    <lineage>
        <taxon>Bacteria</taxon>
        <taxon>Bacillati</taxon>
        <taxon>Bacillota</taxon>
        <taxon>Clostridia</taxon>
        <taxon>Eubacteriales</taxon>
        <taxon>Oscillospiraceae</taxon>
        <taxon>Flavonifractor</taxon>
    </lineage>
</organism>
<comment type="catalytic activity">
    <reaction evidence="14">
        <text>GMP + diphosphate = guanine + 5-phospho-alpha-D-ribose 1-diphosphate</text>
        <dbReference type="Rhea" id="RHEA:25424"/>
        <dbReference type="ChEBI" id="CHEBI:16235"/>
        <dbReference type="ChEBI" id="CHEBI:33019"/>
        <dbReference type="ChEBI" id="CHEBI:58017"/>
        <dbReference type="ChEBI" id="CHEBI:58115"/>
        <dbReference type="EC" id="2.4.2.8"/>
    </reaction>
    <physiologicalReaction direction="right-to-left" evidence="14">
        <dbReference type="Rhea" id="RHEA:25426"/>
    </physiologicalReaction>
</comment>
<dbReference type="RefSeq" id="WP_349140096.1">
    <property type="nucleotide sequence ID" value="NZ_JBBMFT010000004.1"/>
</dbReference>
<name>A0ABV1EPC3_9FIRM</name>
<reference evidence="18 19" key="1">
    <citation type="submission" date="2024-03" db="EMBL/GenBank/DDBJ databases">
        <title>Human intestinal bacterial collection.</title>
        <authorList>
            <person name="Pauvert C."/>
            <person name="Hitch T.C.A."/>
            <person name="Clavel T."/>
        </authorList>
    </citation>
    <scope>NUCLEOTIDE SEQUENCE [LARGE SCALE GENOMIC DNA]</scope>
    <source>
        <strain evidence="18 19">CLA-AP-H34</strain>
    </source>
</reference>
<keyword evidence="11 16" id="KW-0660">Purine salvage</keyword>
<evidence type="ECO:0000256" key="4">
    <source>
        <dbReference type="ARBA" id="ARBA00004669"/>
    </source>
</evidence>
<evidence type="ECO:0000313" key="18">
    <source>
        <dbReference type="EMBL" id="MEQ2456448.1"/>
    </source>
</evidence>
<dbReference type="Proteomes" id="UP001440599">
    <property type="component" value="Unassembled WGS sequence"/>
</dbReference>
<comment type="cofactor">
    <cofactor evidence="1 16">
        <name>Mg(2+)</name>
        <dbReference type="ChEBI" id="CHEBI:18420"/>
    </cofactor>
</comment>
<comment type="similarity">
    <text evidence="6 16">Belongs to the purine/pyrimidine phosphoribosyltransferase family.</text>
</comment>
<evidence type="ECO:0000256" key="15">
    <source>
        <dbReference type="ARBA" id="ARBA00049402"/>
    </source>
</evidence>
<evidence type="ECO:0000256" key="8">
    <source>
        <dbReference type="ARBA" id="ARBA00022676"/>
    </source>
</evidence>
<dbReference type="EMBL" id="JBBMFT010000004">
    <property type="protein sequence ID" value="MEQ2456448.1"/>
    <property type="molecule type" value="Genomic_DNA"/>
</dbReference>
<keyword evidence="9 16" id="KW-0808">Transferase</keyword>
<evidence type="ECO:0000256" key="6">
    <source>
        <dbReference type="ARBA" id="ARBA00008391"/>
    </source>
</evidence>
<comment type="pathway">
    <text evidence="4 16">Purine metabolism; IMP biosynthesis via salvage pathway; IMP from hypoxanthine: step 1/1.</text>
</comment>
<dbReference type="SUPFAM" id="SSF53271">
    <property type="entry name" value="PRTase-like"/>
    <property type="match status" value="1"/>
</dbReference>
<comment type="pathway">
    <text evidence="5">Purine metabolism; GMP biosynthesis via salvage pathway; GMP from guanine: step 1/1.</text>
</comment>
<dbReference type="NCBIfam" id="TIGR01203">
    <property type="entry name" value="HGPRTase"/>
    <property type="match status" value="1"/>
</dbReference>
<dbReference type="GO" id="GO:0016757">
    <property type="term" value="F:glycosyltransferase activity"/>
    <property type="evidence" value="ECO:0007669"/>
    <property type="project" value="UniProtKB-KW"/>
</dbReference>
<evidence type="ECO:0000256" key="9">
    <source>
        <dbReference type="ARBA" id="ARBA00022679"/>
    </source>
</evidence>
<keyword evidence="19" id="KW-1185">Reference proteome</keyword>
<dbReference type="PANTHER" id="PTHR43340">
    <property type="entry name" value="HYPOXANTHINE-GUANINE PHOSPHORIBOSYLTRANSFERASE"/>
    <property type="match status" value="1"/>
</dbReference>
<dbReference type="Pfam" id="PF00156">
    <property type="entry name" value="Pribosyltran"/>
    <property type="match status" value="1"/>
</dbReference>
<sequence length="184" mass="20748">MEHILDKDVERVLFSEEQLRQRVAEIAAEIDRDYAGKEPLLVSVLRGSFVFMADLVRQIHLPCTVDFMAVSSYGSGTSSSGQVKIVKDLSEQIEGKDVIVIEDILDSGNTLSYLLQILQARKPASVRLCTLLDKPSRRTKPVQLHYAGFSIPDYFVVGYGLDYDERYRNLPYIGVLKPCVYEGK</sequence>
<evidence type="ECO:0000256" key="13">
    <source>
        <dbReference type="ARBA" id="ARBA00022842"/>
    </source>
</evidence>
<comment type="function">
    <text evidence="2">Purine salvage pathway enzyme that catalyzes the transfer of the ribosyl-5-phosphate group from 5-phospho-alpha-D-ribose 1-diphosphate (PRPP) to the N9 position of the 6-oxopurines hypoxanthine and guanine to form the corresponding ribonucleotides IMP (inosine 5'-monophosphate) and GMP (guanosine 5'-monophosphate), with the release of PPi.</text>
</comment>
<dbReference type="Gene3D" id="3.40.50.2020">
    <property type="match status" value="1"/>
</dbReference>
<evidence type="ECO:0000256" key="14">
    <source>
        <dbReference type="ARBA" id="ARBA00048811"/>
    </source>
</evidence>
<comment type="caution">
    <text evidence="18">The sequence shown here is derived from an EMBL/GenBank/DDBJ whole genome shotgun (WGS) entry which is preliminary data.</text>
</comment>
<comment type="catalytic activity">
    <reaction evidence="15">
        <text>IMP + diphosphate = hypoxanthine + 5-phospho-alpha-D-ribose 1-diphosphate</text>
        <dbReference type="Rhea" id="RHEA:17973"/>
        <dbReference type="ChEBI" id="CHEBI:17368"/>
        <dbReference type="ChEBI" id="CHEBI:33019"/>
        <dbReference type="ChEBI" id="CHEBI:58017"/>
        <dbReference type="ChEBI" id="CHEBI:58053"/>
        <dbReference type="EC" id="2.4.2.8"/>
    </reaction>
    <physiologicalReaction direction="right-to-left" evidence="15">
        <dbReference type="Rhea" id="RHEA:17975"/>
    </physiologicalReaction>
</comment>
<evidence type="ECO:0000256" key="7">
    <source>
        <dbReference type="ARBA" id="ARBA00022490"/>
    </source>
</evidence>
<dbReference type="CDD" id="cd06223">
    <property type="entry name" value="PRTases_typeI"/>
    <property type="match status" value="1"/>
</dbReference>
<protein>
    <recommendedName>
        <fullName evidence="16">Hypoxanthine phosphoribosyltransferase</fullName>
        <ecNumber evidence="16">2.4.2.8</ecNumber>
    </recommendedName>
</protein>
<evidence type="ECO:0000256" key="11">
    <source>
        <dbReference type="ARBA" id="ARBA00022726"/>
    </source>
</evidence>
<evidence type="ECO:0000313" key="19">
    <source>
        <dbReference type="Proteomes" id="UP001440599"/>
    </source>
</evidence>
<evidence type="ECO:0000256" key="2">
    <source>
        <dbReference type="ARBA" id="ARBA00002049"/>
    </source>
</evidence>
<keyword evidence="13 16" id="KW-0460">Magnesium</keyword>
<evidence type="ECO:0000259" key="17">
    <source>
        <dbReference type="Pfam" id="PF00156"/>
    </source>
</evidence>